<keyword evidence="5" id="KW-0732">Signal</keyword>
<dbReference type="InterPro" id="IPR015915">
    <property type="entry name" value="Kelch-typ_b-propeller"/>
</dbReference>
<dbReference type="EMBL" id="QAPG01010715">
    <property type="protein sequence ID" value="TDZ13189.1"/>
    <property type="molecule type" value="Genomic_DNA"/>
</dbReference>
<dbReference type="GO" id="GO:0019760">
    <property type="term" value="P:glucosinolate metabolic process"/>
    <property type="evidence" value="ECO:0007669"/>
    <property type="project" value="UniProtKB-ARBA"/>
</dbReference>
<feature type="transmembrane region" description="Helical" evidence="4">
    <location>
        <begin position="485"/>
        <end position="510"/>
    </location>
</feature>
<dbReference type="PANTHER" id="PTHR47435">
    <property type="entry name" value="KELCH REPEAT PROTEIN (AFU_ORTHOLOGUE AFUA_5G12780)"/>
    <property type="match status" value="1"/>
</dbReference>
<comment type="caution">
    <text evidence="6">The sequence shown here is derived from an EMBL/GenBank/DDBJ whole genome shotgun (WGS) entry which is preliminary data.</text>
</comment>
<reference evidence="6 7" key="1">
    <citation type="submission" date="2018-11" db="EMBL/GenBank/DDBJ databases">
        <title>Genome sequence and assembly of Colletotrichum spinosum.</title>
        <authorList>
            <person name="Gan P."/>
            <person name="Shirasu K."/>
        </authorList>
    </citation>
    <scope>NUCLEOTIDE SEQUENCE [LARGE SCALE GENOMIC DNA]</scope>
    <source>
        <strain evidence="6 7">CBS 515.97</strain>
    </source>
</reference>
<evidence type="ECO:0000256" key="1">
    <source>
        <dbReference type="ARBA" id="ARBA00022737"/>
    </source>
</evidence>
<keyword evidence="4" id="KW-1133">Transmembrane helix</keyword>
<dbReference type="Proteomes" id="UP000295083">
    <property type="component" value="Unassembled WGS sequence"/>
</dbReference>
<dbReference type="AlphaFoldDB" id="A0A4R8PLK6"/>
<feature type="chain" id="PRO_5020386367" evidence="5">
    <location>
        <begin position="19"/>
        <end position="586"/>
    </location>
</feature>
<dbReference type="SUPFAM" id="SSF50965">
    <property type="entry name" value="Galactose oxidase, central domain"/>
    <property type="match status" value="1"/>
</dbReference>
<evidence type="ECO:0000313" key="7">
    <source>
        <dbReference type="Proteomes" id="UP000295083"/>
    </source>
</evidence>
<organism evidence="6 7">
    <name type="scientific">Colletotrichum spinosum</name>
    <dbReference type="NCBI Taxonomy" id="1347390"/>
    <lineage>
        <taxon>Eukaryota</taxon>
        <taxon>Fungi</taxon>
        <taxon>Dikarya</taxon>
        <taxon>Ascomycota</taxon>
        <taxon>Pezizomycotina</taxon>
        <taxon>Sordariomycetes</taxon>
        <taxon>Hypocreomycetidae</taxon>
        <taxon>Glomerellales</taxon>
        <taxon>Glomerellaceae</taxon>
        <taxon>Colletotrichum</taxon>
        <taxon>Colletotrichum orbiculare species complex</taxon>
    </lineage>
</organism>
<gene>
    <name evidence="6" type="ORF">C8035_v000084</name>
</gene>
<evidence type="ECO:0000256" key="4">
    <source>
        <dbReference type="SAM" id="Phobius"/>
    </source>
</evidence>
<keyword evidence="7" id="KW-1185">Reference proteome</keyword>
<protein>
    <submittedName>
        <fullName evidence="6">Kelch repeat-containing protein</fullName>
    </submittedName>
</protein>
<evidence type="ECO:0000256" key="5">
    <source>
        <dbReference type="SAM" id="SignalP"/>
    </source>
</evidence>
<feature type="compositionally biased region" description="Polar residues" evidence="3">
    <location>
        <begin position="450"/>
        <end position="483"/>
    </location>
</feature>
<keyword evidence="1" id="KW-0677">Repeat</keyword>
<keyword evidence="2" id="KW-0408">Iron</keyword>
<dbReference type="PANTHER" id="PTHR47435:SF4">
    <property type="entry name" value="KELCH REPEAT PROTEIN (AFU_ORTHOLOGUE AFUA_5G12780)"/>
    <property type="match status" value="1"/>
</dbReference>
<keyword evidence="4" id="KW-0472">Membrane</keyword>
<feature type="region of interest" description="Disordered" evidence="3">
    <location>
        <begin position="450"/>
        <end position="484"/>
    </location>
</feature>
<name>A0A4R8PLK6_9PEZI</name>
<evidence type="ECO:0000256" key="2">
    <source>
        <dbReference type="ARBA" id="ARBA00023004"/>
    </source>
</evidence>
<sequence length="586" mass="62900">MRSSARVLVSCLVASAQCWNLFGEAKLKRREDSPAPSDFLRRAFASAIVVGDYLYIDGGEVSQLFNGRNSSASLPSWPVNSTLSVHLGESWTNSTVTFRSTPKTGAPKLNKQALWRDPTADAFYAWGGITSYFAQPPANELWRFEVDGAGGGAWARAATPRNSLVALAQLVRATDGAFAQSKDVGYYFGGFASEQTDTSVSGPDSYLAIPGLVAYNMTSGDLKNVSSTGFGVWGNLVGGAAQFVPFGTDGLLVFMGGGQGPIATKWGGWKDVDFNEVRLYSPKTDKWYAQQTTGSRPTRREKFCTVGVPGPNNTYEIFLYGGMNSQTSTTSDEVYVLSLPGFVFFKANGPSTKRADQACVVVGQRQMLSVGGTDGFLGYPNSLTDPDPWASGLGVFDLTQMKWVDGYNAHAEAYESPEVVRQWYNQGGLESVVWASEEVRMLFATSAAANSTSEPTATGHTGEKVTSSQESSPEAQETNSSQPPVGAVIGGVAGGIIGLALVIALVWILVWRRRRRYAAAPQLSNELISPAQPVTEYWAPKGSATVTTVRHEVHSDLYNPSELPGDYGVAEVNAPHGRQEIGRTDS</sequence>
<proteinExistence type="predicted"/>
<dbReference type="InterPro" id="IPR011043">
    <property type="entry name" value="Gal_Oxase/kelch_b-propeller"/>
</dbReference>
<feature type="signal peptide" evidence="5">
    <location>
        <begin position="1"/>
        <end position="18"/>
    </location>
</feature>
<accession>A0A4R8PLK6</accession>
<evidence type="ECO:0000256" key="3">
    <source>
        <dbReference type="SAM" id="MobiDB-lite"/>
    </source>
</evidence>
<dbReference type="Gene3D" id="2.120.10.80">
    <property type="entry name" value="Kelch-type beta propeller"/>
    <property type="match status" value="1"/>
</dbReference>
<evidence type="ECO:0000313" key="6">
    <source>
        <dbReference type="EMBL" id="TDZ13189.1"/>
    </source>
</evidence>
<keyword evidence="4" id="KW-0812">Transmembrane</keyword>